<name>A0A2Z2MEV9_9EURY</name>
<protein>
    <submittedName>
        <fullName evidence="4">Oxidoreductase</fullName>
    </submittedName>
</protein>
<gene>
    <name evidence="4" type="ORF">A3L01_01180</name>
</gene>
<evidence type="ECO:0000256" key="3">
    <source>
        <dbReference type="RuleBase" id="RU000363"/>
    </source>
</evidence>
<evidence type="ECO:0000313" key="4">
    <source>
        <dbReference type="EMBL" id="ASJ04049.1"/>
    </source>
</evidence>
<dbReference type="Pfam" id="PF00106">
    <property type="entry name" value="adh_short"/>
    <property type="match status" value="1"/>
</dbReference>
<dbReference type="RefSeq" id="WP_088864092.1">
    <property type="nucleotide sequence ID" value="NZ_CP015101.1"/>
</dbReference>
<dbReference type="SUPFAM" id="SSF51735">
    <property type="entry name" value="NAD(P)-binding Rossmann-fold domains"/>
    <property type="match status" value="1"/>
</dbReference>
<evidence type="ECO:0000313" key="5">
    <source>
        <dbReference type="Proteomes" id="UP000250272"/>
    </source>
</evidence>
<evidence type="ECO:0000256" key="2">
    <source>
        <dbReference type="ARBA" id="ARBA00023002"/>
    </source>
</evidence>
<dbReference type="GeneID" id="33325341"/>
<sequence>MKTALVTGATGGIGRFLVKGLIENGYHVIGVARSEEKLEELGSLGNFDYIVADLREGKASRVVRDGLEELGIKRLDVLINNAGFGILKPLLEQTEDELEEIFRVNTIAPVALTKGLLDLIPQGGKVVIVLSGVVFVNVREFPSYGASKAALHYLSVNLERELVKRRITLIRVYPKQVSTPFWNGRVPKGALCPEDVAKAIMKAIESGKREVFVPGYMKLVKYLPRWPVFTYRFKF</sequence>
<evidence type="ECO:0000256" key="1">
    <source>
        <dbReference type="ARBA" id="ARBA00006484"/>
    </source>
</evidence>
<dbReference type="PANTHER" id="PTHR44196">
    <property type="entry name" value="DEHYDROGENASE/REDUCTASE SDR FAMILY MEMBER 7B"/>
    <property type="match status" value="1"/>
</dbReference>
<dbReference type="InterPro" id="IPR002347">
    <property type="entry name" value="SDR_fam"/>
</dbReference>
<dbReference type="EMBL" id="CP015101">
    <property type="protein sequence ID" value="ASJ04049.1"/>
    <property type="molecule type" value="Genomic_DNA"/>
</dbReference>
<dbReference type="PRINTS" id="PR00080">
    <property type="entry name" value="SDRFAMILY"/>
</dbReference>
<reference evidence="4 5" key="1">
    <citation type="submission" date="2016-04" db="EMBL/GenBank/DDBJ databases">
        <title>Complete genome sequence of Thermococcus barossii type strain SHCK-94.</title>
        <authorList>
            <person name="Oger P.M."/>
        </authorList>
    </citation>
    <scope>NUCLEOTIDE SEQUENCE [LARGE SCALE GENOMIC DNA]</scope>
    <source>
        <strain evidence="4 5">SHCK-94</strain>
    </source>
</reference>
<organism evidence="4 5">
    <name type="scientific">Thermococcus barossii</name>
    <dbReference type="NCBI Taxonomy" id="54077"/>
    <lineage>
        <taxon>Archaea</taxon>
        <taxon>Methanobacteriati</taxon>
        <taxon>Methanobacteriota</taxon>
        <taxon>Thermococci</taxon>
        <taxon>Thermococcales</taxon>
        <taxon>Thermococcaceae</taxon>
        <taxon>Thermococcus</taxon>
    </lineage>
</organism>
<comment type="similarity">
    <text evidence="1 3">Belongs to the short-chain dehydrogenases/reductases (SDR) family.</text>
</comment>
<accession>A0A2Z2MEV9</accession>
<dbReference type="AlphaFoldDB" id="A0A2Z2MEV9"/>
<keyword evidence="5" id="KW-1185">Reference proteome</keyword>
<proteinExistence type="inferred from homology"/>
<dbReference type="Proteomes" id="UP000250272">
    <property type="component" value="Chromosome"/>
</dbReference>
<dbReference type="GO" id="GO:0016491">
    <property type="term" value="F:oxidoreductase activity"/>
    <property type="evidence" value="ECO:0007669"/>
    <property type="project" value="UniProtKB-KW"/>
</dbReference>
<dbReference type="Gene3D" id="3.40.50.720">
    <property type="entry name" value="NAD(P)-binding Rossmann-like Domain"/>
    <property type="match status" value="1"/>
</dbReference>
<dbReference type="GO" id="GO:0016020">
    <property type="term" value="C:membrane"/>
    <property type="evidence" value="ECO:0007669"/>
    <property type="project" value="TreeGrafter"/>
</dbReference>
<dbReference type="InterPro" id="IPR036291">
    <property type="entry name" value="NAD(P)-bd_dom_sf"/>
</dbReference>
<dbReference type="OrthoDB" id="7442at2157"/>
<dbReference type="PANTHER" id="PTHR44196:SF1">
    <property type="entry name" value="DEHYDROGENASE_REDUCTASE SDR FAMILY MEMBER 7B"/>
    <property type="match status" value="1"/>
</dbReference>
<dbReference type="KEGG" id="tbs:A3L01_01180"/>
<dbReference type="PRINTS" id="PR00081">
    <property type="entry name" value="GDHRDH"/>
</dbReference>
<dbReference type="CDD" id="cd05233">
    <property type="entry name" value="SDR_c"/>
    <property type="match status" value="1"/>
</dbReference>
<keyword evidence="2" id="KW-0560">Oxidoreductase</keyword>